<dbReference type="RefSeq" id="WP_251840364.1">
    <property type="nucleotide sequence ID" value="NZ_JACSPO010000009.1"/>
</dbReference>
<evidence type="ECO:0000256" key="5">
    <source>
        <dbReference type="ARBA" id="ARBA00022692"/>
    </source>
</evidence>
<evidence type="ECO:0000256" key="7">
    <source>
        <dbReference type="ARBA" id="ARBA00023136"/>
    </source>
</evidence>
<dbReference type="PANTHER" id="PTHR30330">
    <property type="entry name" value="AGSS FAMILY TRANSPORTER, SODIUM-ALANINE"/>
    <property type="match status" value="1"/>
</dbReference>
<evidence type="ECO:0000256" key="1">
    <source>
        <dbReference type="ARBA" id="ARBA00004651"/>
    </source>
</evidence>
<dbReference type="InterPro" id="IPR001463">
    <property type="entry name" value="Na/Ala_symport"/>
</dbReference>
<dbReference type="PANTHER" id="PTHR30330:SF1">
    <property type="entry name" value="AMINO-ACID CARRIER PROTEIN ALST"/>
    <property type="match status" value="1"/>
</dbReference>
<feature type="transmembrane region" description="Helical" evidence="8">
    <location>
        <begin position="300"/>
        <end position="321"/>
    </location>
</feature>
<sequence>MDSLNSVLGDVSNGLYTYVLVALLVGAGIYFTVRTRAVQVRLFPRMIAVIARSRGESHGGISSFQAFAIGLSSRVGTGNIAGVAIALALGGPGAIFWMWMVALVGMATAFIEATLAQMYKVRWRDGTFRGGPAFYIQQGLGSRGWGAVFAVLLIFVFGFAFEMVQANTIAATLDSGHGVPAWVSALLLVLLTAPVVFGGIRAVARVAELLAPLMAAVYVLVALAVIVLNIGALPEAFGMIVRGAFGLDEALAGTGGGLLAAVLNGARRGLFSNEAGMGSDPNAAATATVRHPAQQGLIQSLGVFVDTIVVCSATAFIVLLAGPSIYTPGETTEDQGAALTQSAAAASLGDWGTLPMTILIFVFAFSSILGNFSYAEVNVDFLARRRWAPIALRTLVTLAVLVGALAELALVWTVADIAMGLMAIVNLVAILHLGKWALGALRDFEQSRSGRARVFLGRGNPLLPGDLPGDVWVSREEVPTADRAS</sequence>
<keyword evidence="7 8" id="KW-0472">Membrane</keyword>
<proteinExistence type="inferred from homology"/>
<accession>A0ABR8Z4L8</accession>
<evidence type="ECO:0000256" key="4">
    <source>
        <dbReference type="ARBA" id="ARBA00022475"/>
    </source>
</evidence>
<keyword evidence="5 8" id="KW-0812">Transmembrane</keyword>
<comment type="subcellular location">
    <subcellularLocation>
        <location evidence="1 8">Cell membrane</location>
        <topology evidence="1 8">Multi-pass membrane protein</topology>
    </subcellularLocation>
</comment>
<reference evidence="9 10" key="1">
    <citation type="submission" date="2020-08" db="EMBL/GenBank/DDBJ databases">
        <title>A Genomic Blueprint of the Chicken Gut Microbiome.</title>
        <authorList>
            <person name="Gilroy R."/>
            <person name="Ravi A."/>
            <person name="Getino M."/>
            <person name="Pursley I."/>
            <person name="Horton D.L."/>
            <person name="Alikhan N.-F."/>
            <person name="Baker D."/>
            <person name="Gharbi K."/>
            <person name="Hall N."/>
            <person name="Watson M."/>
            <person name="Adriaenssens E.M."/>
            <person name="Foster-Nyarko E."/>
            <person name="Jarju S."/>
            <person name="Secka A."/>
            <person name="Antonio M."/>
            <person name="Oren A."/>
            <person name="Chaudhuri R."/>
            <person name="La Ragione R.M."/>
            <person name="Hildebrand F."/>
            <person name="Pallen M.J."/>
        </authorList>
    </citation>
    <scope>NUCLEOTIDE SEQUENCE [LARGE SCALE GENOMIC DNA]</scope>
    <source>
        <strain evidence="9 10">Sa1BUA1</strain>
    </source>
</reference>
<dbReference type="EMBL" id="JACSPO010000009">
    <property type="protein sequence ID" value="MBD8063267.1"/>
    <property type="molecule type" value="Genomic_DNA"/>
</dbReference>
<protein>
    <submittedName>
        <fullName evidence="9">Alanine:cation symporter family protein</fullName>
    </submittedName>
</protein>
<evidence type="ECO:0000313" key="10">
    <source>
        <dbReference type="Proteomes" id="UP000661894"/>
    </source>
</evidence>
<evidence type="ECO:0000256" key="3">
    <source>
        <dbReference type="ARBA" id="ARBA00022448"/>
    </source>
</evidence>
<feature type="transmembrane region" description="Helical" evidence="8">
    <location>
        <begin position="210"/>
        <end position="233"/>
    </location>
</feature>
<evidence type="ECO:0000256" key="2">
    <source>
        <dbReference type="ARBA" id="ARBA00009261"/>
    </source>
</evidence>
<feature type="transmembrane region" description="Helical" evidence="8">
    <location>
        <begin position="140"/>
        <end position="161"/>
    </location>
</feature>
<keyword evidence="3 8" id="KW-0813">Transport</keyword>
<feature type="transmembrane region" description="Helical" evidence="8">
    <location>
        <begin position="181"/>
        <end position="203"/>
    </location>
</feature>
<feature type="transmembrane region" description="Helical" evidence="8">
    <location>
        <begin position="239"/>
        <end position="263"/>
    </location>
</feature>
<comment type="similarity">
    <text evidence="2 8">Belongs to the alanine or glycine:cation symporter (AGCS) (TC 2.A.25) family.</text>
</comment>
<feature type="transmembrane region" description="Helical" evidence="8">
    <location>
        <begin position="354"/>
        <end position="374"/>
    </location>
</feature>
<evidence type="ECO:0000256" key="8">
    <source>
        <dbReference type="RuleBase" id="RU363064"/>
    </source>
</evidence>
<dbReference type="PROSITE" id="PS00873">
    <property type="entry name" value="NA_ALANINE_SYMP"/>
    <property type="match status" value="1"/>
</dbReference>
<feature type="transmembrane region" description="Helical" evidence="8">
    <location>
        <begin position="66"/>
        <end position="89"/>
    </location>
</feature>
<keyword evidence="10" id="KW-1185">Reference proteome</keyword>
<keyword evidence="4 8" id="KW-1003">Cell membrane</keyword>
<keyword evidence="6 8" id="KW-1133">Transmembrane helix</keyword>
<dbReference type="Gene3D" id="1.20.1740.10">
    <property type="entry name" value="Amino acid/polyamine transporter I"/>
    <property type="match status" value="1"/>
</dbReference>
<dbReference type="PRINTS" id="PR00175">
    <property type="entry name" value="NAALASMPORT"/>
</dbReference>
<evidence type="ECO:0000256" key="6">
    <source>
        <dbReference type="ARBA" id="ARBA00022989"/>
    </source>
</evidence>
<comment type="caution">
    <text evidence="9">The sequence shown here is derived from an EMBL/GenBank/DDBJ whole genome shotgun (WGS) entry which is preliminary data.</text>
</comment>
<feature type="transmembrane region" description="Helical" evidence="8">
    <location>
        <begin position="15"/>
        <end position="33"/>
    </location>
</feature>
<dbReference type="Pfam" id="PF01235">
    <property type="entry name" value="Na_Ala_symp"/>
    <property type="match status" value="1"/>
</dbReference>
<dbReference type="NCBIfam" id="TIGR00835">
    <property type="entry name" value="agcS"/>
    <property type="match status" value="1"/>
</dbReference>
<name>A0ABR8Z4L8_9MICO</name>
<feature type="transmembrane region" description="Helical" evidence="8">
    <location>
        <begin position="395"/>
        <end position="415"/>
    </location>
</feature>
<dbReference type="Proteomes" id="UP000661894">
    <property type="component" value="Unassembled WGS sequence"/>
</dbReference>
<gene>
    <name evidence="9" type="ORF">H9624_13160</name>
</gene>
<keyword evidence="8" id="KW-0769">Symport</keyword>
<feature type="transmembrane region" description="Helical" evidence="8">
    <location>
        <begin position="421"/>
        <end position="441"/>
    </location>
</feature>
<evidence type="ECO:0000313" key="9">
    <source>
        <dbReference type="EMBL" id="MBD8063267.1"/>
    </source>
</evidence>
<organism evidence="9 10">
    <name type="scientific">Oceanitalea stevensii</name>
    <dbReference type="NCBI Taxonomy" id="2763072"/>
    <lineage>
        <taxon>Bacteria</taxon>
        <taxon>Bacillati</taxon>
        <taxon>Actinomycetota</taxon>
        <taxon>Actinomycetes</taxon>
        <taxon>Micrococcales</taxon>
        <taxon>Bogoriellaceae</taxon>
        <taxon>Georgenia</taxon>
    </lineage>
</organism>
<feature type="transmembrane region" description="Helical" evidence="8">
    <location>
        <begin position="95"/>
        <end position="119"/>
    </location>
</feature>